<evidence type="ECO:0000313" key="4">
    <source>
        <dbReference type="EMBL" id="MBN7796803.1"/>
    </source>
</evidence>
<keyword evidence="1" id="KW-0464">Manganese</keyword>
<dbReference type="PANTHER" id="PTHR21621">
    <property type="entry name" value="RIBOSOMAL PROTEIN S6 MODIFICATION PROTEIN"/>
    <property type="match status" value="1"/>
</dbReference>
<keyword evidence="5" id="KW-1185">Reference proteome</keyword>
<protein>
    <submittedName>
        <fullName evidence="4">Alpha-L-glutamate ligase-like protein</fullName>
    </submittedName>
</protein>
<dbReference type="GO" id="GO:0009432">
    <property type="term" value="P:SOS response"/>
    <property type="evidence" value="ECO:0007669"/>
    <property type="project" value="TreeGrafter"/>
</dbReference>
<keyword evidence="2" id="KW-0547">Nucleotide-binding</keyword>
<sequence length="328" mass="35703">MIQLISPRKLRKLGILGMNRRNVGYIGRYNPRGYYRLVDNKLHTKTAALERGIPTPEMYGVIEYQFQVAPMVEALFERDSFVIKPVQGSGGKGILVITGRDGDHFVKSSGAVVDADALRRHASNILAGLHSLGGRNDQAMIEALLDFDPMMARYSHEGVPDIRVIVYRGVPVMAMIRCATHASDGKANLHQGAVGVGIDIGSGRPVAAVQQGRLVTHHPDTGASFDDLQLPYWQQILELAAGCAEMCGLGYLGADIVLDRQQGPMLLELNARPGLSIQVANQEGLIGRLKIADEIADEFDTDAERIARARERFSVGRMVPLAEQAAAL</sequence>
<dbReference type="Proteomes" id="UP000664303">
    <property type="component" value="Unassembled WGS sequence"/>
</dbReference>
<dbReference type="InterPro" id="IPR011758">
    <property type="entry name" value="RimK-rel_E_lig"/>
</dbReference>
<dbReference type="GO" id="GO:0046872">
    <property type="term" value="F:metal ion binding"/>
    <property type="evidence" value="ECO:0007669"/>
    <property type="project" value="InterPro"/>
</dbReference>
<dbReference type="PANTHER" id="PTHR21621:SF0">
    <property type="entry name" value="BETA-CITRYLGLUTAMATE SYNTHASE B-RELATED"/>
    <property type="match status" value="1"/>
</dbReference>
<gene>
    <name evidence="4" type="ORF">JYP50_09385</name>
</gene>
<name>A0A939IM96_9GAMM</name>
<evidence type="ECO:0000256" key="1">
    <source>
        <dbReference type="ARBA" id="ARBA00023211"/>
    </source>
</evidence>
<dbReference type="Pfam" id="PF14397">
    <property type="entry name" value="ATPgrasp_ST"/>
    <property type="match status" value="1"/>
</dbReference>
<dbReference type="AlphaFoldDB" id="A0A939IM96"/>
<evidence type="ECO:0000313" key="5">
    <source>
        <dbReference type="Proteomes" id="UP000664303"/>
    </source>
</evidence>
<dbReference type="SUPFAM" id="SSF56059">
    <property type="entry name" value="Glutathione synthetase ATP-binding domain-like"/>
    <property type="match status" value="1"/>
</dbReference>
<evidence type="ECO:0000259" key="3">
    <source>
        <dbReference type="PROSITE" id="PS50975"/>
    </source>
</evidence>
<dbReference type="GO" id="GO:0018169">
    <property type="term" value="F:ribosomal S6-glutamic acid ligase activity"/>
    <property type="evidence" value="ECO:0007669"/>
    <property type="project" value="TreeGrafter"/>
</dbReference>
<proteinExistence type="predicted"/>
<dbReference type="InterPro" id="IPR011761">
    <property type="entry name" value="ATP-grasp"/>
</dbReference>
<keyword evidence="4" id="KW-0436">Ligase</keyword>
<dbReference type="PROSITE" id="PS50975">
    <property type="entry name" value="ATP_GRASP"/>
    <property type="match status" value="1"/>
</dbReference>
<dbReference type="NCBIfam" id="TIGR02291">
    <property type="entry name" value="rimK_rel_E_lig"/>
    <property type="match status" value="1"/>
</dbReference>
<comment type="caution">
    <text evidence="4">The sequence shown here is derived from an EMBL/GenBank/DDBJ whole genome shotgun (WGS) entry which is preliminary data.</text>
</comment>
<organism evidence="4 5">
    <name type="scientific">Parahaliea mediterranea</name>
    <dbReference type="NCBI Taxonomy" id="651086"/>
    <lineage>
        <taxon>Bacteria</taxon>
        <taxon>Pseudomonadati</taxon>
        <taxon>Pseudomonadota</taxon>
        <taxon>Gammaproteobacteria</taxon>
        <taxon>Cellvibrionales</taxon>
        <taxon>Halieaceae</taxon>
        <taxon>Parahaliea</taxon>
    </lineage>
</organism>
<accession>A0A939IM96</accession>
<dbReference type="GO" id="GO:0005524">
    <property type="term" value="F:ATP binding"/>
    <property type="evidence" value="ECO:0007669"/>
    <property type="project" value="UniProtKB-UniRule"/>
</dbReference>
<reference evidence="4" key="1">
    <citation type="submission" date="2021-02" db="EMBL/GenBank/DDBJ databases">
        <title>PHA producing bacteria isolated from coastal sediment in Guangdong, Shenzhen.</title>
        <authorList>
            <person name="Zheng W."/>
            <person name="Yu S."/>
            <person name="Huang Y."/>
        </authorList>
    </citation>
    <scope>NUCLEOTIDE SEQUENCE</scope>
    <source>
        <strain evidence="4">TN14-10</strain>
    </source>
</reference>
<dbReference type="InterPro" id="IPR039523">
    <property type="entry name" value="RimK-rel_E_lig_ATP-grasp"/>
</dbReference>
<feature type="domain" description="ATP-grasp" evidence="3">
    <location>
        <begin position="45"/>
        <end position="300"/>
    </location>
</feature>
<dbReference type="Gene3D" id="3.30.470.20">
    <property type="entry name" value="ATP-grasp fold, B domain"/>
    <property type="match status" value="1"/>
</dbReference>
<evidence type="ECO:0000256" key="2">
    <source>
        <dbReference type="PROSITE-ProRule" id="PRU00409"/>
    </source>
</evidence>
<dbReference type="EMBL" id="JAFKCZ010000006">
    <property type="protein sequence ID" value="MBN7796803.1"/>
    <property type="molecule type" value="Genomic_DNA"/>
</dbReference>
<dbReference type="RefSeq" id="WP_206560248.1">
    <property type="nucleotide sequence ID" value="NZ_JAFKCZ010000006.1"/>
</dbReference>
<keyword evidence="2" id="KW-0067">ATP-binding</keyword>
<dbReference type="GO" id="GO:0005737">
    <property type="term" value="C:cytoplasm"/>
    <property type="evidence" value="ECO:0007669"/>
    <property type="project" value="TreeGrafter"/>
</dbReference>